<dbReference type="InterPro" id="IPR001296">
    <property type="entry name" value="Glyco_trans_1"/>
</dbReference>
<evidence type="ECO:0000259" key="2">
    <source>
        <dbReference type="Pfam" id="PF13579"/>
    </source>
</evidence>
<evidence type="ECO:0000313" key="3">
    <source>
        <dbReference type="EMBL" id="MBL0738894.1"/>
    </source>
</evidence>
<comment type="caution">
    <text evidence="3">The sequence shown here is derived from an EMBL/GenBank/DDBJ whole genome shotgun (WGS) entry which is preliminary data.</text>
</comment>
<sequence length="387" mass="44789">MHIAFLTPEYSHLSVTQSAGIGTSIKNLATSLHNSGNDISIFIYNQAVQEIIDDNGIKIYCIKKIKYKFLGWYLYRKYIEKFCNQIIKQENIEVIEAADWTGITAFMHFRIPLVIRFHGSDTYFCHLENRKQKLKNFWFEKLAINKAQAFIAPTTFAGEVSKKLFKIKGKETQTIHNGLDINEFENKEPEKFEKYTILYIGTLIRKKGVLELPEIFGKVRNVFPETKLLLIGSDSFDIKTNSKSTWELMKNLFAKNDLNNVQYLGKIPYNEIQEHIKKANVCVFPTYAETLGMVTIEAMAMHKAIVNSNIGWSQELITDEQSGYLVYPSNHDLYAERIMQLFENDSLVLQLGKKARERVEEKFNINKLAIENISFYQNIINSNKKTT</sequence>
<dbReference type="Pfam" id="PF00534">
    <property type="entry name" value="Glycos_transf_1"/>
    <property type="match status" value="1"/>
</dbReference>
<dbReference type="InterPro" id="IPR028098">
    <property type="entry name" value="Glyco_trans_4-like_N"/>
</dbReference>
<dbReference type="PANTHER" id="PTHR45947:SF3">
    <property type="entry name" value="SULFOQUINOVOSYL TRANSFERASE SQD2"/>
    <property type="match status" value="1"/>
</dbReference>
<dbReference type="CDD" id="cd03801">
    <property type="entry name" value="GT4_PimA-like"/>
    <property type="match status" value="1"/>
</dbReference>
<keyword evidence="4" id="KW-1185">Reference proteome</keyword>
<organism evidence="3 4">
    <name type="scientific">Flavobacterium tagetis</name>
    <dbReference type="NCBI Taxonomy" id="2801336"/>
    <lineage>
        <taxon>Bacteria</taxon>
        <taxon>Pseudomonadati</taxon>
        <taxon>Bacteroidota</taxon>
        <taxon>Flavobacteriia</taxon>
        <taxon>Flavobacteriales</taxon>
        <taxon>Flavobacteriaceae</taxon>
        <taxon>Flavobacterium</taxon>
    </lineage>
</organism>
<evidence type="ECO:0000259" key="1">
    <source>
        <dbReference type="Pfam" id="PF00534"/>
    </source>
</evidence>
<accession>A0ABS1KHE0</accession>
<reference evidence="3 4" key="1">
    <citation type="submission" date="2021-01" db="EMBL/GenBank/DDBJ databases">
        <title>Genome seq and assembly of Flavobacterium sp. GN10.</title>
        <authorList>
            <person name="Chhetri G."/>
        </authorList>
    </citation>
    <scope>NUCLEOTIDE SEQUENCE [LARGE SCALE GENOMIC DNA]</scope>
    <source>
        <strain evidence="3 4">GN10</strain>
    </source>
</reference>
<dbReference type="PANTHER" id="PTHR45947">
    <property type="entry name" value="SULFOQUINOVOSYL TRANSFERASE SQD2"/>
    <property type="match status" value="1"/>
</dbReference>
<name>A0ABS1KHE0_9FLAO</name>
<gene>
    <name evidence="3" type="ORF">JI750_18505</name>
</gene>
<feature type="domain" description="Glycosyl transferase family 1" evidence="1">
    <location>
        <begin position="182"/>
        <end position="358"/>
    </location>
</feature>
<dbReference type="Pfam" id="PF13579">
    <property type="entry name" value="Glyco_trans_4_4"/>
    <property type="match status" value="1"/>
</dbReference>
<dbReference type="Gene3D" id="3.40.50.2000">
    <property type="entry name" value="Glycogen Phosphorylase B"/>
    <property type="match status" value="2"/>
</dbReference>
<dbReference type="RefSeq" id="WP_202005731.1">
    <property type="nucleotide sequence ID" value="NZ_JAERSF010000004.1"/>
</dbReference>
<proteinExistence type="predicted"/>
<dbReference type="InterPro" id="IPR050194">
    <property type="entry name" value="Glycosyltransferase_grp1"/>
</dbReference>
<dbReference type="Proteomes" id="UP000603728">
    <property type="component" value="Unassembled WGS sequence"/>
</dbReference>
<evidence type="ECO:0000313" key="4">
    <source>
        <dbReference type="Proteomes" id="UP000603728"/>
    </source>
</evidence>
<feature type="domain" description="Glycosyltransferase subfamily 4-like N-terminal" evidence="2">
    <location>
        <begin position="20"/>
        <end position="159"/>
    </location>
</feature>
<protein>
    <submittedName>
        <fullName evidence="3">Glycosyltransferase family 4 protein</fullName>
    </submittedName>
</protein>
<dbReference type="EMBL" id="JAERSF010000004">
    <property type="protein sequence ID" value="MBL0738894.1"/>
    <property type="molecule type" value="Genomic_DNA"/>
</dbReference>
<dbReference type="SUPFAM" id="SSF53756">
    <property type="entry name" value="UDP-Glycosyltransferase/glycogen phosphorylase"/>
    <property type="match status" value="1"/>
</dbReference>